<evidence type="ECO:0000256" key="3">
    <source>
        <dbReference type="ARBA" id="ARBA00022528"/>
    </source>
</evidence>
<dbReference type="AlphaFoldDB" id="A0A699YH43"/>
<dbReference type="PANTHER" id="PTHR32523:SF8">
    <property type="entry name" value="DOLICHOL KINASE"/>
    <property type="match status" value="1"/>
</dbReference>
<keyword evidence="9 14" id="KW-1133">Transmembrane helix</keyword>
<keyword evidence="8" id="KW-0809">Transit peptide</keyword>
<keyword evidence="5" id="KW-0808">Transferase</keyword>
<keyword evidence="10 14" id="KW-0472">Membrane</keyword>
<evidence type="ECO:0000256" key="11">
    <source>
        <dbReference type="ARBA" id="ARBA00024015"/>
    </source>
</evidence>
<evidence type="ECO:0000256" key="2">
    <source>
        <dbReference type="ARBA" id="ARBA00010794"/>
    </source>
</evidence>
<evidence type="ECO:0000256" key="1">
    <source>
        <dbReference type="ARBA" id="ARBA00004508"/>
    </source>
</evidence>
<comment type="catalytic activity">
    <reaction evidence="13">
        <text>phytol + CTP = phytyl phosphate + CDP + H(+)</text>
        <dbReference type="Rhea" id="RHEA:38055"/>
        <dbReference type="ChEBI" id="CHEBI:15378"/>
        <dbReference type="ChEBI" id="CHEBI:17327"/>
        <dbReference type="ChEBI" id="CHEBI:37563"/>
        <dbReference type="ChEBI" id="CHEBI:58069"/>
        <dbReference type="ChEBI" id="CHEBI:75483"/>
        <dbReference type="EC" id="2.7.1.182"/>
    </reaction>
</comment>
<evidence type="ECO:0000256" key="8">
    <source>
        <dbReference type="ARBA" id="ARBA00022946"/>
    </source>
</evidence>
<organism evidence="15 16">
    <name type="scientific">Haematococcus lacustris</name>
    <name type="common">Green alga</name>
    <name type="synonym">Haematococcus pluvialis</name>
    <dbReference type="NCBI Taxonomy" id="44745"/>
    <lineage>
        <taxon>Eukaryota</taxon>
        <taxon>Viridiplantae</taxon>
        <taxon>Chlorophyta</taxon>
        <taxon>core chlorophytes</taxon>
        <taxon>Chlorophyceae</taxon>
        <taxon>CS clade</taxon>
        <taxon>Chlamydomonadales</taxon>
        <taxon>Haematococcaceae</taxon>
        <taxon>Haematococcus</taxon>
    </lineage>
</organism>
<keyword evidence="3" id="KW-0150">Chloroplast</keyword>
<dbReference type="GO" id="GO:0010276">
    <property type="term" value="F:phytol kinase activity"/>
    <property type="evidence" value="ECO:0007669"/>
    <property type="project" value="UniProtKB-EC"/>
</dbReference>
<evidence type="ECO:0000256" key="6">
    <source>
        <dbReference type="ARBA" id="ARBA00022692"/>
    </source>
</evidence>
<dbReference type="GO" id="GO:0016020">
    <property type="term" value="C:membrane"/>
    <property type="evidence" value="ECO:0007669"/>
    <property type="project" value="UniProtKB-SubCell"/>
</dbReference>
<evidence type="ECO:0000256" key="13">
    <source>
        <dbReference type="ARBA" id="ARBA00048889"/>
    </source>
</evidence>
<dbReference type="InterPro" id="IPR039606">
    <property type="entry name" value="Phytol/farnesol_kinase"/>
</dbReference>
<comment type="pathway">
    <text evidence="11">Cofactor biosynthesis; tocopherol biosynthesis.</text>
</comment>
<name>A0A699YH43_HAELA</name>
<dbReference type="EMBL" id="BLLF01000240">
    <property type="protein sequence ID" value="GFH09520.1"/>
    <property type="molecule type" value="Genomic_DNA"/>
</dbReference>
<feature type="transmembrane region" description="Helical" evidence="14">
    <location>
        <begin position="132"/>
        <end position="154"/>
    </location>
</feature>
<keyword evidence="16" id="KW-1185">Reference proteome</keyword>
<keyword evidence="7" id="KW-0418">Kinase</keyword>
<evidence type="ECO:0000313" key="16">
    <source>
        <dbReference type="Proteomes" id="UP000485058"/>
    </source>
</evidence>
<gene>
    <name evidence="15" type="ORF">HaLaN_04679</name>
</gene>
<reference evidence="15 16" key="1">
    <citation type="submission" date="2020-02" db="EMBL/GenBank/DDBJ databases">
        <title>Draft genome sequence of Haematococcus lacustris strain NIES-144.</title>
        <authorList>
            <person name="Morimoto D."/>
            <person name="Nakagawa S."/>
            <person name="Yoshida T."/>
            <person name="Sawayama S."/>
        </authorList>
    </citation>
    <scope>NUCLEOTIDE SEQUENCE [LARGE SCALE GENOMIC DNA]</scope>
    <source>
        <strain evidence="15 16">NIES-144</strain>
    </source>
</reference>
<evidence type="ECO:0000256" key="9">
    <source>
        <dbReference type="ARBA" id="ARBA00022989"/>
    </source>
</evidence>
<dbReference type="PANTHER" id="PTHR32523">
    <property type="entry name" value="PHYTOL KINASE 1, CHLOROPLASTIC"/>
    <property type="match status" value="1"/>
</dbReference>
<keyword evidence="4" id="KW-0934">Plastid</keyword>
<comment type="similarity">
    <text evidence="2">Belongs to the polyprenol kinase family.</text>
</comment>
<sequence length="209" mass="21610">MQKLSRKLVHATVGPLFVMAWPLFSMSPSAPMWAAVVPAANAVRLAAVGSGVWEDPGLVASVSREGGRRELLKLEASTHTGAWQAAAAAGPGGLVAVSMMCGGDGLADIVGRRYGATNKLAWNPAKSAAGSLAMLLGGTTMALGLLTLFWSLGYLTWSQARGPLDLLPQVLVCSAVATLVESLPINHVLDDNWTVPLVAAVFAVALLPT</sequence>
<comment type="caution">
    <text evidence="15">The sequence shown here is derived from an EMBL/GenBank/DDBJ whole genome shotgun (WGS) entry which is preliminary data.</text>
</comment>
<evidence type="ECO:0000256" key="10">
    <source>
        <dbReference type="ARBA" id="ARBA00023136"/>
    </source>
</evidence>
<dbReference type="GO" id="GO:0009507">
    <property type="term" value="C:chloroplast"/>
    <property type="evidence" value="ECO:0007669"/>
    <property type="project" value="UniProtKB-SubCell"/>
</dbReference>
<evidence type="ECO:0000256" key="4">
    <source>
        <dbReference type="ARBA" id="ARBA00022640"/>
    </source>
</evidence>
<evidence type="ECO:0000256" key="12">
    <source>
        <dbReference type="ARBA" id="ARBA00039024"/>
    </source>
</evidence>
<evidence type="ECO:0000256" key="14">
    <source>
        <dbReference type="SAM" id="Phobius"/>
    </source>
</evidence>
<evidence type="ECO:0000256" key="5">
    <source>
        <dbReference type="ARBA" id="ARBA00022679"/>
    </source>
</evidence>
<evidence type="ECO:0000256" key="7">
    <source>
        <dbReference type="ARBA" id="ARBA00022777"/>
    </source>
</evidence>
<keyword evidence="6 14" id="KW-0812">Transmembrane</keyword>
<proteinExistence type="inferred from homology"/>
<comment type="subcellular location">
    <subcellularLocation>
        <location evidence="1">Plastid</location>
        <location evidence="1">Chloroplast membrane</location>
        <topology evidence="1">Multi-pass membrane protein</topology>
    </subcellularLocation>
</comment>
<protein>
    <recommendedName>
        <fullName evidence="12">phytol kinase</fullName>
        <ecNumber evidence="12">2.7.1.182</ecNumber>
    </recommendedName>
</protein>
<dbReference type="Proteomes" id="UP000485058">
    <property type="component" value="Unassembled WGS sequence"/>
</dbReference>
<accession>A0A699YH43</accession>
<dbReference type="EC" id="2.7.1.182" evidence="12"/>
<evidence type="ECO:0000313" key="15">
    <source>
        <dbReference type="EMBL" id="GFH09520.1"/>
    </source>
</evidence>